<accession>A0ABS3JNN1</accession>
<feature type="transmembrane region" description="Helical" evidence="1">
    <location>
        <begin position="106"/>
        <end position="131"/>
    </location>
</feature>
<keyword evidence="1" id="KW-0472">Membrane</keyword>
<evidence type="ECO:0000313" key="3">
    <source>
        <dbReference type="Proteomes" id="UP000664628"/>
    </source>
</evidence>
<keyword evidence="1" id="KW-1133">Transmembrane helix</keyword>
<dbReference type="EMBL" id="JAFMYW010000007">
    <property type="protein sequence ID" value="MBO0951103.1"/>
    <property type="molecule type" value="Genomic_DNA"/>
</dbReference>
<feature type="transmembrane region" description="Helical" evidence="1">
    <location>
        <begin position="524"/>
        <end position="545"/>
    </location>
</feature>
<feature type="transmembrane region" description="Helical" evidence="1">
    <location>
        <begin position="143"/>
        <end position="166"/>
    </location>
</feature>
<feature type="transmembrane region" description="Helical" evidence="1">
    <location>
        <begin position="173"/>
        <end position="192"/>
    </location>
</feature>
<dbReference type="RefSeq" id="WP_207331060.1">
    <property type="nucleotide sequence ID" value="NZ_JAFMYW010000007.1"/>
</dbReference>
<feature type="transmembrane region" description="Helical" evidence="1">
    <location>
        <begin position="407"/>
        <end position="431"/>
    </location>
</feature>
<gene>
    <name evidence="2" type="ORF">J2I46_21135</name>
</gene>
<feature type="transmembrane region" description="Helical" evidence="1">
    <location>
        <begin position="237"/>
        <end position="255"/>
    </location>
</feature>
<feature type="transmembrane region" description="Helical" evidence="1">
    <location>
        <begin position="20"/>
        <end position="37"/>
    </location>
</feature>
<proteinExistence type="predicted"/>
<feature type="transmembrane region" description="Helical" evidence="1">
    <location>
        <begin position="57"/>
        <end position="76"/>
    </location>
</feature>
<organism evidence="2 3">
    <name type="scientific">Fibrella forsythiae</name>
    <dbReference type="NCBI Taxonomy" id="2817061"/>
    <lineage>
        <taxon>Bacteria</taxon>
        <taxon>Pseudomonadati</taxon>
        <taxon>Bacteroidota</taxon>
        <taxon>Cytophagia</taxon>
        <taxon>Cytophagales</taxon>
        <taxon>Spirosomataceae</taxon>
        <taxon>Fibrella</taxon>
    </lineage>
</organism>
<feature type="transmembrane region" description="Helical" evidence="1">
    <location>
        <begin position="477"/>
        <end position="504"/>
    </location>
</feature>
<sequence length="938" mass="103756">MQTFWQTARFEFRYHLRQPVFYLLYGLMVAQGFFYGLDAVNEELFGLPYSNAPGLFISVFSTVGVLFTALAALLTGQSLLRDRTYRVGDYLYALPLNELLYFAGKLIGVLGTCLLLATGIVLGTLLLPLWVTVPVGPFPLSAILVSFSLLMLPNLLIVVSLAYALTAVTQRMAGAYLALLALVIGQVLLRIGEPVVVRNDLLLLLDPFGHILIRDALSQLTSFEQRSGTLPLPDLLLINRLLWLGLSGGLLVRAANRLTFHYWSGLPSQRATKRDLANPQPQRTQSIPLPLLTRRFNGRASWRVLCQLTPAYFRHVVNQPAFSVVGLLLVLAIIGYATGLGNLTETGQRLLPSTSRMTFVRLPLLFFTGLFLSVFSGELLYRERNSGMWPLVDATPQPGWVLFIAKYAAMLGIAALLTGTLFLTGLSIQWLNGQTPIDWSLYANDLLIDGFLRYAQLIALAFLIQTLLPIRLLGHLAAVVAIGLLLSVDEYGLQGSWLAVYSSLPNSWAYSELTGYGNAGRFRWVYAAMWSVLAMGLLSLASGLVQRGVVVPMRVVVRRWQSGLRPGYVVWLAAVVAGVCIGQLYLRLPVNELADGADTASNAPLLHRTTQVVTVQNRPVTIHYHYVHSQNLARIQAMAAQTLQQATGWLGTFPSAELTIAEVPRFMKTQSASATRIDVNERDGWLTDTSDPFDAGQVDLTISKIILRHWVAKKRLTSAFIRQSLPDYLALRVVQHQRGDEWLATELARVQRACRTPANKSNVPDQVPALLTARGPLSLTCVGEVWGHDKLCRQIGSFVQAANPTDIHSFAESLTKALPDSLTYLGTYLSEQPTFDFRIGRIGTYPDRLSVKVRAHKYRTDSAGQLNEQLLNDYVPVVLLNAAGQVIYRQLILANTDGRTDKVDWLPAHPDAVAVIVDPLGAWPELNKRDNQKQLARL</sequence>
<dbReference type="Proteomes" id="UP000664628">
    <property type="component" value="Unassembled WGS sequence"/>
</dbReference>
<comment type="caution">
    <text evidence="2">The sequence shown here is derived from an EMBL/GenBank/DDBJ whole genome shotgun (WGS) entry which is preliminary data.</text>
</comment>
<protein>
    <submittedName>
        <fullName evidence="2">ABC transporter permease</fullName>
    </submittedName>
</protein>
<feature type="transmembrane region" description="Helical" evidence="1">
    <location>
        <begin position="451"/>
        <end position="470"/>
    </location>
</feature>
<keyword evidence="1" id="KW-0812">Transmembrane</keyword>
<evidence type="ECO:0000313" key="2">
    <source>
        <dbReference type="EMBL" id="MBO0951103.1"/>
    </source>
</evidence>
<keyword evidence="3" id="KW-1185">Reference proteome</keyword>
<evidence type="ECO:0000256" key="1">
    <source>
        <dbReference type="SAM" id="Phobius"/>
    </source>
</evidence>
<name>A0ABS3JNN1_9BACT</name>
<feature type="transmembrane region" description="Helical" evidence="1">
    <location>
        <begin position="321"/>
        <end position="339"/>
    </location>
</feature>
<feature type="transmembrane region" description="Helical" evidence="1">
    <location>
        <begin position="566"/>
        <end position="586"/>
    </location>
</feature>
<reference evidence="2 3" key="1">
    <citation type="submission" date="2021-03" db="EMBL/GenBank/DDBJ databases">
        <title>Fibrella sp. HMF5405 genome sequencing and assembly.</title>
        <authorList>
            <person name="Kang H."/>
            <person name="Kim H."/>
            <person name="Bae S."/>
            <person name="Joh K."/>
        </authorList>
    </citation>
    <scope>NUCLEOTIDE SEQUENCE [LARGE SCALE GENOMIC DNA]</scope>
    <source>
        <strain evidence="2 3">HMF5405</strain>
    </source>
</reference>
<feature type="transmembrane region" description="Helical" evidence="1">
    <location>
        <begin position="359"/>
        <end position="381"/>
    </location>
</feature>